<keyword evidence="2" id="KW-0472">Membrane</keyword>
<feature type="transmembrane region" description="Helical" evidence="2">
    <location>
        <begin position="6"/>
        <end position="28"/>
    </location>
</feature>
<dbReference type="PANTHER" id="PTHR42109">
    <property type="entry name" value="UNPLACED GENOMIC SCAFFOLD UM_SCAF_CONTIG_1.265, WHOLE GENOME SHOTGUN SEQUENCE"/>
    <property type="match status" value="1"/>
</dbReference>
<feature type="transmembrane region" description="Helical" evidence="2">
    <location>
        <begin position="40"/>
        <end position="63"/>
    </location>
</feature>
<feature type="compositionally biased region" description="Basic and acidic residues" evidence="1">
    <location>
        <begin position="300"/>
        <end position="309"/>
    </location>
</feature>
<name>A0A0H2S2K6_9AGAM</name>
<evidence type="ECO:0000313" key="4">
    <source>
        <dbReference type="Proteomes" id="UP000053477"/>
    </source>
</evidence>
<dbReference type="AlphaFoldDB" id="A0A0H2S2K6"/>
<evidence type="ECO:0000313" key="3">
    <source>
        <dbReference type="EMBL" id="KLO18545.1"/>
    </source>
</evidence>
<protein>
    <submittedName>
        <fullName evidence="3">Uncharacterized protein</fullName>
    </submittedName>
</protein>
<gene>
    <name evidence="3" type="ORF">SCHPADRAFT_936044</name>
</gene>
<feature type="transmembrane region" description="Helical" evidence="2">
    <location>
        <begin position="142"/>
        <end position="163"/>
    </location>
</feature>
<feature type="transmembrane region" description="Helical" evidence="2">
    <location>
        <begin position="183"/>
        <end position="203"/>
    </location>
</feature>
<feature type="region of interest" description="Disordered" evidence="1">
    <location>
        <begin position="300"/>
        <end position="321"/>
    </location>
</feature>
<organism evidence="3 4">
    <name type="scientific">Schizopora paradoxa</name>
    <dbReference type="NCBI Taxonomy" id="27342"/>
    <lineage>
        <taxon>Eukaryota</taxon>
        <taxon>Fungi</taxon>
        <taxon>Dikarya</taxon>
        <taxon>Basidiomycota</taxon>
        <taxon>Agaricomycotina</taxon>
        <taxon>Agaricomycetes</taxon>
        <taxon>Hymenochaetales</taxon>
        <taxon>Schizoporaceae</taxon>
        <taxon>Schizopora</taxon>
    </lineage>
</organism>
<dbReference type="Proteomes" id="UP000053477">
    <property type="component" value="Unassembled WGS sequence"/>
</dbReference>
<accession>A0A0H2S2K6</accession>
<keyword evidence="4" id="KW-1185">Reference proteome</keyword>
<keyword evidence="2" id="KW-1133">Transmembrane helix</keyword>
<dbReference type="InParanoid" id="A0A0H2S2K6"/>
<feature type="transmembrane region" description="Helical" evidence="2">
    <location>
        <begin position="223"/>
        <end position="244"/>
    </location>
</feature>
<evidence type="ECO:0000256" key="2">
    <source>
        <dbReference type="SAM" id="Phobius"/>
    </source>
</evidence>
<keyword evidence="2" id="KW-0812">Transmembrane</keyword>
<dbReference type="OrthoDB" id="2560628at2759"/>
<proteinExistence type="predicted"/>
<sequence length="321" mass="35972">MFSAGAQAAVVFLVLYAILWVTLIYGYATRRLKFASVYTIILLHIFIRLSAQACGLAFGVIGYGASGLLVAYLILGAEGYFTLVLCTYRILIGKLIFPVWHQSNLASGESFLEPKMPKDWNFVKRFRESFSLRHLKKSYMSIMHWFLIGANTMIIVGGTMLSNSMNSNGDDLPTQQDLNTSKALRLAGQSIFLAINLLLAFSIARTFRMSLRELGFVHNTLKLLALAWPFLIVRGVFGILQATLTEFSYYNIDNYDAKGLKRSFIVAEYLLATLEEWCSCAILMSTFLASRHDVEHREERLASGDKPEEIEVSAANGKTKV</sequence>
<dbReference type="EMBL" id="KQ085893">
    <property type="protein sequence ID" value="KLO18545.1"/>
    <property type="molecule type" value="Genomic_DNA"/>
</dbReference>
<reference evidence="3 4" key="1">
    <citation type="submission" date="2015-04" db="EMBL/GenBank/DDBJ databases">
        <title>Complete genome sequence of Schizopora paradoxa KUC8140, a cosmopolitan wood degrader in East Asia.</title>
        <authorList>
            <consortium name="DOE Joint Genome Institute"/>
            <person name="Min B."/>
            <person name="Park H."/>
            <person name="Jang Y."/>
            <person name="Kim J.-J."/>
            <person name="Kim K.H."/>
            <person name="Pangilinan J."/>
            <person name="Lipzen A."/>
            <person name="Riley R."/>
            <person name="Grigoriev I.V."/>
            <person name="Spatafora J.W."/>
            <person name="Choi I.-G."/>
        </authorList>
    </citation>
    <scope>NUCLEOTIDE SEQUENCE [LARGE SCALE GENOMIC DNA]</scope>
    <source>
        <strain evidence="3 4">KUC8140</strain>
    </source>
</reference>
<feature type="transmembrane region" description="Helical" evidence="2">
    <location>
        <begin position="264"/>
        <end position="290"/>
    </location>
</feature>
<dbReference type="PANTHER" id="PTHR42109:SF2">
    <property type="entry name" value="INTEGRAL MEMBRANE PROTEIN"/>
    <property type="match status" value="1"/>
</dbReference>
<evidence type="ECO:0000256" key="1">
    <source>
        <dbReference type="SAM" id="MobiDB-lite"/>
    </source>
</evidence>